<protein>
    <submittedName>
        <fullName evidence="2">Uncharacterized protein</fullName>
    </submittedName>
</protein>
<name>A0AAV7TDI4_PLEWA</name>
<keyword evidence="3" id="KW-1185">Reference proteome</keyword>
<accession>A0AAV7TDI4</accession>
<comment type="caution">
    <text evidence="2">The sequence shown here is derived from an EMBL/GenBank/DDBJ whole genome shotgun (WGS) entry which is preliminary data.</text>
</comment>
<sequence length="151" mass="16227">MKCGEERVKPNNTKQSGREEDDTLSRERGVSGLASRAGTGCERKPLQRRPEGRNSPIKRESPRTAAQLRGPIARLTPENSESCCRAINVLRDTCQLGSTDPATAEPSDVAGNYREAAPHTSTMPFAERGKDGTRGTGTSAIEEADAPHSHA</sequence>
<evidence type="ECO:0000313" key="2">
    <source>
        <dbReference type="EMBL" id="KAJ1174619.1"/>
    </source>
</evidence>
<feature type="region of interest" description="Disordered" evidence="1">
    <location>
        <begin position="1"/>
        <end position="80"/>
    </location>
</feature>
<evidence type="ECO:0000256" key="1">
    <source>
        <dbReference type="SAM" id="MobiDB-lite"/>
    </source>
</evidence>
<dbReference type="Proteomes" id="UP001066276">
    <property type="component" value="Chromosome 4_1"/>
</dbReference>
<organism evidence="2 3">
    <name type="scientific">Pleurodeles waltl</name>
    <name type="common">Iberian ribbed newt</name>
    <dbReference type="NCBI Taxonomy" id="8319"/>
    <lineage>
        <taxon>Eukaryota</taxon>
        <taxon>Metazoa</taxon>
        <taxon>Chordata</taxon>
        <taxon>Craniata</taxon>
        <taxon>Vertebrata</taxon>
        <taxon>Euteleostomi</taxon>
        <taxon>Amphibia</taxon>
        <taxon>Batrachia</taxon>
        <taxon>Caudata</taxon>
        <taxon>Salamandroidea</taxon>
        <taxon>Salamandridae</taxon>
        <taxon>Pleurodelinae</taxon>
        <taxon>Pleurodeles</taxon>
    </lineage>
</organism>
<dbReference type="EMBL" id="JANPWB010000007">
    <property type="protein sequence ID" value="KAJ1174619.1"/>
    <property type="molecule type" value="Genomic_DNA"/>
</dbReference>
<feature type="region of interest" description="Disordered" evidence="1">
    <location>
        <begin position="114"/>
        <end position="151"/>
    </location>
</feature>
<evidence type="ECO:0000313" key="3">
    <source>
        <dbReference type="Proteomes" id="UP001066276"/>
    </source>
</evidence>
<reference evidence="2" key="1">
    <citation type="journal article" date="2022" name="bioRxiv">
        <title>Sequencing and chromosome-scale assembly of the giantPleurodeles waltlgenome.</title>
        <authorList>
            <person name="Brown T."/>
            <person name="Elewa A."/>
            <person name="Iarovenko S."/>
            <person name="Subramanian E."/>
            <person name="Araus A.J."/>
            <person name="Petzold A."/>
            <person name="Susuki M."/>
            <person name="Suzuki K.-i.T."/>
            <person name="Hayashi T."/>
            <person name="Toyoda A."/>
            <person name="Oliveira C."/>
            <person name="Osipova E."/>
            <person name="Leigh N.D."/>
            <person name="Simon A."/>
            <person name="Yun M.H."/>
        </authorList>
    </citation>
    <scope>NUCLEOTIDE SEQUENCE</scope>
    <source>
        <strain evidence="2">20211129_DDA</strain>
        <tissue evidence="2">Liver</tissue>
    </source>
</reference>
<gene>
    <name evidence="2" type="ORF">NDU88_006439</name>
</gene>
<dbReference type="AlphaFoldDB" id="A0AAV7TDI4"/>
<feature type="compositionally biased region" description="Basic and acidic residues" evidence="1">
    <location>
        <begin position="41"/>
        <end position="62"/>
    </location>
</feature>
<proteinExistence type="predicted"/>